<dbReference type="PROSITE" id="PS50056">
    <property type="entry name" value="TYR_PHOSPHATASE_2"/>
    <property type="match status" value="1"/>
</dbReference>
<dbReference type="AlphaFoldDB" id="A0AAV7QVL4"/>
<evidence type="ECO:0000313" key="10">
    <source>
        <dbReference type="Proteomes" id="UP001066276"/>
    </source>
</evidence>
<dbReference type="GO" id="GO:0033549">
    <property type="term" value="F:MAP kinase phosphatase activity"/>
    <property type="evidence" value="ECO:0007669"/>
    <property type="project" value="TreeGrafter"/>
</dbReference>
<dbReference type="GO" id="GO:0005737">
    <property type="term" value="C:cytoplasm"/>
    <property type="evidence" value="ECO:0007669"/>
    <property type="project" value="TreeGrafter"/>
</dbReference>
<dbReference type="InterPro" id="IPR020422">
    <property type="entry name" value="TYR_PHOSPHATASE_DUAL_dom"/>
</dbReference>
<evidence type="ECO:0008006" key="11">
    <source>
        <dbReference type="Google" id="ProtNLM"/>
    </source>
</evidence>
<dbReference type="Pfam" id="PF00782">
    <property type="entry name" value="DSPc"/>
    <property type="match status" value="1"/>
</dbReference>
<dbReference type="InterPro" id="IPR016130">
    <property type="entry name" value="Tyr_Pase_AS"/>
</dbReference>
<dbReference type="PANTHER" id="PTHR45682:SF1">
    <property type="entry name" value="DUAL SPECIFICITY PROTEIN PHOSPHATASE 3"/>
    <property type="match status" value="1"/>
</dbReference>
<feature type="domain" description="Tyrosine-protein phosphatase" evidence="7">
    <location>
        <begin position="1"/>
        <end position="70"/>
    </location>
</feature>
<proteinExistence type="inferred from homology"/>
<evidence type="ECO:0000256" key="1">
    <source>
        <dbReference type="ARBA" id="ARBA00008601"/>
    </source>
</evidence>
<comment type="caution">
    <text evidence="9">The sequence shown here is derived from an EMBL/GenBank/DDBJ whole genome shotgun (WGS) entry which is preliminary data.</text>
</comment>
<dbReference type="GO" id="GO:0004722">
    <property type="term" value="F:protein serine/threonine phosphatase activity"/>
    <property type="evidence" value="ECO:0007669"/>
    <property type="project" value="UniProtKB-EC"/>
</dbReference>
<evidence type="ECO:0000256" key="2">
    <source>
        <dbReference type="ARBA" id="ARBA00022801"/>
    </source>
</evidence>
<protein>
    <recommendedName>
        <fullName evidence="11">Protein-serine/threonine phosphatase</fullName>
    </recommendedName>
</protein>
<feature type="domain" description="Tyrosine specific protein phosphatases" evidence="8">
    <location>
        <begin position="1"/>
        <end position="49"/>
    </location>
</feature>
<evidence type="ECO:0000256" key="5">
    <source>
        <dbReference type="ARBA" id="ARBA00048336"/>
    </source>
</evidence>
<dbReference type="PROSITE" id="PS50054">
    <property type="entry name" value="TYR_PHOSPHATASE_DUAL"/>
    <property type="match status" value="1"/>
</dbReference>
<keyword evidence="3" id="KW-0904">Protein phosphatase</keyword>
<sequence>MERASMLEGKVLVHCFKGKSRSATLVLAYLMIYQNMTLLDALVTVSAKRHIGPNEGFLQDLRHLDKKLQKKRANIINQTTNNER</sequence>
<dbReference type="InterPro" id="IPR029021">
    <property type="entry name" value="Prot-tyrosine_phosphatase-like"/>
</dbReference>
<dbReference type="InterPro" id="IPR000387">
    <property type="entry name" value="Tyr_Pase_dom"/>
</dbReference>
<dbReference type="Proteomes" id="UP001066276">
    <property type="component" value="Chromosome 6"/>
</dbReference>
<dbReference type="SUPFAM" id="SSF52799">
    <property type="entry name" value="(Phosphotyrosine protein) phosphatases II"/>
    <property type="match status" value="1"/>
</dbReference>
<dbReference type="PROSITE" id="PS00383">
    <property type="entry name" value="TYR_PHOSPHATASE_1"/>
    <property type="match status" value="1"/>
</dbReference>
<comment type="catalytic activity">
    <reaction evidence="4">
        <text>O-phospho-L-seryl-[protein] + H2O = L-seryl-[protein] + phosphate</text>
        <dbReference type="Rhea" id="RHEA:20629"/>
        <dbReference type="Rhea" id="RHEA-COMP:9863"/>
        <dbReference type="Rhea" id="RHEA-COMP:11604"/>
        <dbReference type="ChEBI" id="CHEBI:15377"/>
        <dbReference type="ChEBI" id="CHEBI:29999"/>
        <dbReference type="ChEBI" id="CHEBI:43474"/>
        <dbReference type="ChEBI" id="CHEBI:83421"/>
        <dbReference type="EC" id="3.1.3.16"/>
    </reaction>
</comment>
<dbReference type="GO" id="GO:0008138">
    <property type="term" value="F:protein tyrosine/serine/threonine phosphatase activity"/>
    <property type="evidence" value="ECO:0007669"/>
    <property type="project" value="InterPro"/>
</dbReference>
<comment type="similarity">
    <text evidence="1">Belongs to the protein-tyrosine phosphatase family. Non-receptor class dual specificity subfamily.</text>
</comment>
<dbReference type="GO" id="GO:0043409">
    <property type="term" value="P:negative regulation of MAPK cascade"/>
    <property type="evidence" value="ECO:0007669"/>
    <property type="project" value="TreeGrafter"/>
</dbReference>
<dbReference type="EMBL" id="JANPWB010000010">
    <property type="protein sequence ID" value="KAJ1144451.1"/>
    <property type="molecule type" value="Genomic_DNA"/>
</dbReference>
<name>A0AAV7QVL4_PLEWA</name>
<evidence type="ECO:0000313" key="9">
    <source>
        <dbReference type="EMBL" id="KAJ1144451.1"/>
    </source>
</evidence>
<gene>
    <name evidence="9" type="ORF">NDU88_010750</name>
</gene>
<evidence type="ECO:0000256" key="3">
    <source>
        <dbReference type="ARBA" id="ARBA00022912"/>
    </source>
</evidence>
<evidence type="ECO:0000256" key="4">
    <source>
        <dbReference type="ARBA" id="ARBA00047761"/>
    </source>
</evidence>
<keyword evidence="10" id="KW-1185">Reference proteome</keyword>
<dbReference type="Gene3D" id="3.90.190.10">
    <property type="entry name" value="Protein tyrosine phosphatase superfamily"/>
    <property type="match status" value="1"/>
</dbReference>
<evidence type="ECO:0000259" key="7">
    <source>
        <dbReference type="PROSITE" id="PS50054"/>
    </source>
</evidence>
<dbReference type="InterPro" id="IPR000340">
    <property type="entry name" value="Dual-sp_phosphatase_cat-dom"/>
</dbReference>
<accession>A0AAV7QVL4</accession>
<organism evidence="9 10">
    <name type="scientific">Pleurodeles waltl</name>
    <name type="common">Iberian ribbed newt</name>
    <dbReference type="NCBI Taxonomy" id="8319"/>
    <lineage>
        <taxon>Eukaryota</taxon>
        <taxon>Metazoa</taxon>
        <taxon>Chordata</taxon>
        <taxon>Craniata</taxon>
        <taxon>Vertebrata</taxon>
        <taxon>Euteleostomi</taxon>
        <taxon>Amphibia</taxon>
        <taxon>Batrachia</taxon>
        <taxon>Caudata</taxon>
        <taxon>Salamandroidea</taxon>
        <taxon>Salamandridae</taxon>
        <taxon>Pleurodelinae</taxon>
        <taxon>Pleurodeles</taxon>
    </lineage>
</organism>
<keyword evidence="2" id="KW-0378">Hydrolase</keyword>
<evidence type="ECO:0000259" key="8">
    <source>
        <dbReference type="PROSITE" id="PS50056"/>
    </source>
</evidence>
<feature type="active site" description="Phosphocysteine intermediate" evidence="6">
    <location>
        <position position="15"/>
    </location>
</feature>
<dbReference type="PANTHER" id="PTHR45682">
    <property type="entry name" value="AGAP008228-PA"/>
    <property type="match status" value="1"/>
</dbReference>
<reference evidence="9" key="1">
    <citation type="journal article" date="2022" name="bioRxiv">
        <title>Sequencing and chromosome-scale assembly of the giantPleurodeles waltlgenome.</title>
        <authorList>
            <person name="Brown T."/>
            <person name="Elewa A."/>
            <person name="Iarovenko S."/>
            <person name="Subramanian E."/>
            <person name="Araus A.J."/>
            <person name="Petzold A."/>
            <person name="Susuki M."/>
            <person name="Suzuki K.-i.T."/>
            <person name="Hayashi T."/>
            <person name="Toyoda A."/>
            <person name="Oliveira C."/>
            <person name="Osipova E."/>
            <person name="Leigh N.D."/>
            <person name="Simon A."/>
            <person name="Yun M.H."/>
        </authorList>
    </citation>
    <scope>NUCLEOTIDE SEQUENCE</scope>
    <source>
        <strain evidence="9">20211129_DDA</strain>
        <tissue evidence="9">Liver</tissue>
    </source>
</reference>
<evidence type="ECO:0000256" key="6">
    <source>
        <dbReference type="PIRSR" id="PIRSR620405-1"/>
    </source>
</evidence>
<comment type="catalytic activity">
    <reaction evidence="5">
        <text>O-phospho-L-threonyl-[protein] + H2O = L-threonyl-[protein] + phosphate</text>
        <dbReference type="Rhea" id="RHEA:47004"/>
        <dbReference type="Rhea" id="RHEA-COMP:11060"/>
        <dbReference type="Rhea" id="RHEA-COMP:11605"/>
        <dbReference type="ChEBI" id="CHEBI:15377"/>
        <dbReference type="ChEBI" id="CHEBI:30013"/>
        <dbReference type="ChEBI" id="CHEBI:43474"/>
        <dbReference type="ChEBI" id="CHEBI:61977"/>
        <dbReference type="EC" id="3.1.3.16"/>
    </reaction>
</comment>
<dbReference type="InterPro" id="IPR020405">
    <property type="entry name" value="Atypical_DUSP_subfamA"/>
</dbReference>